<dbReference type="Pfam" id="PF00702">
    <property type="entry name" value="Hydrolase"/>
    <property type="match status" value="1"/>
</dbReference>
<comment type="similarity">
    <text evidence="1">Belongs to the HAD-like hydrolase superfamily. S-2-haloalkanoic acid dehalogenase family.</text>
</comment>
<dbReference type="Proteomes" id="UP000324907">
    <property type="component" value="Unassembled WGS sequence"/>
</dbReference>
<dbReference type="InterPro" id="IPR023214">
    <property type="entry name" value="HAD_sf"/>
</dbReference>
<dbReference type="InterPro" id="IPR023198">
    <property type="entry name" value="PGP-like_dom2"/>
</dbReference>
<dbReference type="NCBIfam" id="TIGR01428">
    <property type="entry name" value="HAD_type_II"/>
    <property type="match status" value="1"/>
</dbReference>
<dbReference type="PANTHER" id="PTHR43316:SF3">
    <property type="entry name" value="HALOACID DEHALOGENASE, TYPE II (AFU_ORTHOLOGUE AFUA_2G07750)-RELATED"/>
    <property type="match status" value="1"/>
</dbReference>
<dbReference type="AlphaFoldDB" id="A0A5A8D0L2"/>
<comment type="caution">
    <text evidence="3">The sequence shown here is derived from an EMBL/GenBank/DDBJ whole genome shotgun (WGS) entry which is preliminary data.</text>
</comment>
<evidence type="ECO:0000313" key="4">
    <source>
        <dbReference type="Proteomes" id="UP000324907"/>
    </source>
</evidence>
<evidence type="ECO:0000256" key="1">
    <source>
        <dbReference type="ARBA" id="ARBA00008106"/>
    </source>
</evidence>
<proteinExistence type="inferred from homology"/>
<evidence type="ECO:0008006" key="5">
    <source>
        <dbReference type="Google" id="ProtNLM"/>
    </source>
</evidence>
<dbReference type="PRINTS" id="PR00413">
    <property type="entry name" value="HADHALOGNASE"/>
</dbReference>
<dbReference type="EMBL" id="VLTL01000156">
    <property type="protein sequence ID" value="KAA0158217.1"/>
    <property type="molecule type" value="Genomic_DNA"/>
</dbReference>
<dbReference type="InterPro" id="IPR006439">
    <property type="entry name" value="HAD-SF_hydro_IA"/>
</dbReference>
<dbReference type="InterPro" id="IPR051540">
    <property type="entry name" value="S-2-haloacid_dehalogenase"/>
</dbReference>
<evidence type="ECO:0000256" key="2">
    <source>
        <dbReference type="ARBA" id="ARBA00022801"/>
    </source>
</evidence>
<dbReference type="InterPro" id="IPR006328">
    <property type="entry name" value="2-HAD"/>
</dbReference>
<sequence>MALPARAAAEDGVSPVRQKQSHTCIDAYAKYKPFETCSGCAGAGLGPLWPKVAEVWRTQQLQATWLRNCLPGGPAFVPFWTVTQEALEVALAAAGVDGSAPATGGEAGGVTIRERLLQLYKELEAYDDVADVLSKAQAAGRRTAILSNGSKDMLGDAIRAASLEDKLDAVISADDAAVFKPDSRVYDLVCSSLGVRPEEVLFVSSNNWDVKGAAAYGFATAWCNRKGSAGDAIPGSPDVVIESLVELAEACAAQAAKPE</sequence>
<organism evidence="3 4">
    <name type="scientific">Cafeteria roenbergensis</name>
    <name type="common">Marine flagellate</name>
    <dbReference type="NCBI Taxonomy" id="33653"/>
    <lineage>
        <taxon>Eukaryota</taxon>
        <taxon>Sar</taxon>
        <taxon>Stramenopiles</taxon>
        <taxon>Bigyra</taxon>
        <taxon>Opalozoa</taxon>
        <taxon>Bicosoecida</taxon>
        <taxon>Cafeteriaceae</taxon>
        <taxon>Cafeteria</taxon>
    </lineage>
</organism>
<dbReference type="InterPro" id="IPR036412">
    <property type="entry name" value="HAD-like_sf"/>
</dbReference>
<dbReference type="PANTHER" id="PTHR43316">
    <property type="entry name" value="HYDROLASE, HALOACID DELAHOGENASE-RELATED"/>
    <property type="match status" value="1"/>
</dbReference>
<name>A0A5A8D0L2_CAFRO</name>
<reference evidence="3 4" key="1">
    <citation type="submission" date="2019-07" db="EMBL/GenBank/DDBJ databases">
        <title>Genomes of Cafeteria roenbergensis.</title>
        <authorList>
            <person name="Fischer M.G."/>
            <person name="Hackl T."/>
            <person name="Roman M."/>
        </authorList>
    </citation>
    <scope>NUCLEOTIDE SEQUENCE [LARGE SCALE GENOMIC DNA]</scope>
    <source>
        <strain evidence="3 4">RCC970-E3</strain>
    </source>
</reference>
<dbReference type="Gene3D" id="1.10.150.240">
    <property type="entry name" value="Putative phosphatase, domain 2"/>
    <property type="match status" value="1"/>
</dbReference>
<accession>A0A5A8D0L2</accession>
<evidence type="ECO:0000313" key="3">
    <source>
        <dbReference type="EMBL" id="KAA0158217.1"/>
    </source>
</evidence>
<dbReference type="NCBIfam" id="TIGR01493">
    <property type="entry name" value="HAD-SF-IA-v2"/>
    <property type="match status" value="1"/>
</dbReference>
<protein>
    <recommendedName>
        <fullName evidence="5">Haloacid dehalogenase, type II</fullName>
    </recommendedName>
</protein>
<dbReference type="SUPFAM" id="SSF56784">
    <property type="entry name" value="HAD-like"/>
    <property type="match status" value="1"/>
</dbReference>
<dbReference type="GO" id="GO:0019120">
    <property type="term" value="F:hydrolase activity, acting on acid halide bonds, in C-halide compounds"/>
    <property type="evidence" value="ECO:0007669"/>
    <property type="project" value="InterPro"/>
</dbReference>
<keyword evidence="2" id="KW-0378">Hydrolase</keyword>
<dbReference type="Gene3D" id="3.40.50.1000">
    <property type="entry name" value="HAD superfamily/HAD-like"/>
    <property type="match status" value="1"/>
</dbReference>
<gene>
    <name evidence="3" type="ORF">FNF28_06336</name>
</gene>